<keyword evidence="3 8" id="KW-0963">Cytoplasm</keyword>
<dbReference type="GO" id="GO:0045505">
    <property type="term" value="F:dynein intermediate chain binding"/>
    <property type="evidence" value="ECO:0007669"/>
    <property type="project" value="TreeGrafter"/>
</dbReference>
<dbReference type="PROSITE" id="PS01239">
    <property type="entry name" value="DYNEIN_LIGHT_1"/>
    <property type="match status" value="1"/>
</dbReference>
<dbReference type="WBParaSite" id="HDID_0000428101-mRNA-1">
    <property type="protein sequence ID" value="HDID_0000428101-mRNA-1"/>
    <property type="gene ID" value="HDID_0000428101"/>
</dbReference>
<comment type="similarity">
    <text evidence="2 8">Belongs to the dynein light chain family.</text>
</comment>
<dbReference type="SUPFAM" id="SSF54648">
    <property type="entry name" value="DLC"/>
    <property type="match status" value="1"/>
</dbReference>
<protein>
    <recommendedName>
        <fullName evidence="8">Dynein light chain</fullName>
    </recommendedName>
</protein>
<keyword evidence="5 8" id="KW-0243">Dynein</keyword>
<evidence type="ECO:0000313" key="10">
    <source>
        <dbReference type="EMBL" id="VUZ40457.1"/>
    </source>
</evidence>
<keyword evidence="12" id="KW-1185">Reference proteome</keyword>
<dbReference type="SMART" id="SM01375">
    <property type="entry name" value="Dynein_light"/>
    <property type="match status" value="1"/>
</dbReference>
<dbReference type="Proteomes" id="UP000321570">
    <property type="component" value="Unassembled WGS sequence"/>
</dbReference>
<dbReference type="GO" id="GO:0005868">
    <property type="term" value="C:cytoplasmic dynein complex"/>
    <property type="evidence" value="ECO:0007669"/>
    <property type="project" value="TreeGrafter"/>
</dbReference>
<dbReference type="InterPro" id="IPR037177">
    <property type="entry name" value="DLC_sf"/>
</dbReference>
<evidence type="ECO:0000256" key="5">
    <source>
        <dbReference type="ARBA" id="ARBA00023017"/>
    </source>
</evidence>
<reference evidence="9 11" key="2">
    <citation type="submission" date="2018-11" db="EMBL/GenBank/DDBJ databases">
        <authorList>
            <consortium name="Pathogen Informatics"/>
        </authorList>
    </citation>
    <scope>NUCLEOTIDE SEQUENCE [LARGE SCALE GENOMIC DNA]</scope>
</reference>
<accession>A0A0R3SH67</accession>
<dbReference type="Gene3D" id="3.30.740.10">
    <property type="entry name" value="Protein Inhibitor Of Neuronal Nitric Oxide Synthase"/>
    <property type="match status" value="1"/>
</dbReference>
<evidence type="ECO:0000256" key="3">
    <source>
        <dbReference type="ARBA" id="ARBA00022490"/>
    </source>
</evidence>
<dbReference type="GO" id="GO:0005874">
    <property type="term" value="C:microtubule"/>
    <property type="evidence" value="ECO:0007669"/>
    <property type="project" value="UniProtKB-KW"/>
</dbReference>
<dbReference type="STRING" id="6216.A0A0R3SH67"/>
<evidence type="ECO:0000256" key="7">
    <source>
        <dbReference type="ARBA" id="ARBA00023212"/>
    </source>
</evidence>
<name>A0A0R3SH67_HYMDI</name>
<dbReference type="CDD" id="cd21452">
    <property type="entry name" value="DLC-like_DYNLL1_DYNLL2"/>
    <property type="match status" value="1"/>
</dbReference>
<keyword evidence="7 8" id="KW-0206">Cytoskeleton</keyword>
<dbReference type="GO" id="GO:0007017">
    <property type="term" value="P:microtubule-based process"/>
    <property type="evidence" value="ECO:0007669"/>
    <property type="project" value="InterPro"/>
</dbReference>
<evidence type="ECO:0000256" key="6">
    <source>
        <dbReference type="ARBA" id="ARBA00023175"/>
    </source>
</evidence>
<evidence type="ECO:0000256" key="2">
    <source>
        <dbReference type="ARBA" id="ARBA00010156"/>
    </source>
</evidence>
<evidence type="ECO:0000256" key="8">
    <source>
        <dbReference type="RuleBase" id="RU365010"/>
    </source>
</evidence>
<dbReference type="FunFam" id="3.30.740.10:FF:000001">
    <property type="entry name" value="Dynein light chain"/>
    <property type="match status" value="1"/>
</dbReference>
<evidence type="ECO:0000313" key="13">
    <source>
        <dbReference type="WBParaSite" id="HDID_0000428101-mRNA-1"/>
    </source>
</evidence>
<dbReference type="PANTHER" id="PTHR11886">
    <property type="entry name" value="DYNEIN LIGHT CHAIN"/>
    <property type="match status" value="1"/>
</dbReference>
<sequence>MSRTLVGEKAVVRNTDMDESMQSLAIELAGAALEKYTLEKDIASHIKKEFDNRYGATWHCVVGRNFGSYVTHEVRNFVYFYIGSLAFLLFKSG</sequence>
<dbReference type="Proteomes" id="UP000274504">
    <property type="component" value="Unassembled WGS sequence"/>
</dbReference>
<dbReference type="AlphaFoldDB" id="A0A0R3SH67"/>
<gene>
    <name evidence="9" type="ORF">HDID_LOCUS4279</name>
    <name evidence="10" type="ORF">WMSIL1_LOCUS1530</name>
</gene>
<evidence type="ECO:0000256" key="4">
    <source>
        <dbReference type="ARBA" id="ARBA00022701"/>
    </source>
</evidence>
<reference evidence="10 12" key="3">
    <citation type="submission" date="2019-07" db="EMBL/GenBank/DDBJ databases">
        <authorList>
            <person name="Jastrzebski P J."/>
            <person name="Paukszto L."/>
            <person name="Jastrzebski P J."/>
        </authorList>
    </citation>
    <scope>NUCLEOTIDE SEQUENCE [LARGE SCALE GENOMIC DNA]</scope>
    <source>
        <strain evidence="10 12">WMS-il1</strain>
    </source>
</reference>
<dbReference type="EMBL" id="CABIJS010000033">
    <property type="protein sequence ID" value="VUZ40457.1"/>
    <property type="molecule type" value="Genomic_DNA"/>
</dbReference>
<dbReference type="OrthoDB" id="6506078at2759"/>
<organism evidence="13">
    <name type="scientific">Hymenolepis diminuta</name>
    <name type="common">Rat tapeworm</name>
    <dbReference type="NCBI Taxonomy" id="6216"/>
    <lineage>
        <taxon>Eukaryota</taxon>
        <taxon>Metazoa</taxon>
        <taxon>Spiralia</taxon>
        <taxon>Lophotrochozoa</taxon>
        <taxon>Platyhelminthes</taxon>
        <taxon>Cestoda</taxon>
        <taxon>Eucestoda</taxon>
        <taxon>Cyclophyllidea</taxon>
        <taxon>Hymenolepididae</taxon>
        <taxon>Hymenolepis</taxon>
    </lineage>
</organism>
<evidence type="ECO:0000313" key="11">
    <source>
        <dbReference type="Proteomes" id="UP000274504"/>
    </source>
</evidence>
<dbReference type="Pfam" id="PF01221">
    <property type="entry name" value="Dynein_light"/>
    <property type="match status" value="1"/>
</dbReference>
<reference evidence="13" key="1">
    <citation type="submission" date="2017-02" db="UniProtKB">
        <authorList>
            <consortium name="WormBaseParasite"/>
        </authorList>
    </citation>
    <scope>IDENTIFICATION</scope>
</reference>
<keyword evidence="4 8" id="KW-0493">Microtubule</keyword>
<comment type="subcellular location">
    <subcellularLocation>
        <location evidence="1 8">Cytoplasm</location>
        <location evidence="1 8">Cytoskeleton</location>
    </subcellularLocation>
</comment>
<dbReference type="InterPro" id="IPR001372">
    <property type="entry name" value="Dynein_light_chain_typ-1/2"/>
</dbReference>
<evidence type="ECO:0000313" key="9">
    <source>
        <dbReference type="EMBL" id="VDL46726.1"/>
    </source>
</evidence>
<evidence type="ECO:0000256" key="1">
    <source>
        <dbReference type="ARBA" id="ARBA00004245"/>
    </source>
</evidence>
<dbReference type="EMBL" id="UYSG01001575">
    <property type="protein sequence ID" value="VDL46726.1"/>
    <property type="molecule type" value="Genomic_DNA"/>
</dbReference>
<evidence type="ECO:0000313" key="12">
    <source>
        <dbReference type="Proteomes" id="UP000321570"/>
    </source>
</evidence>
<dbReference type="InterPro" id="IPR019763">
    <property type="entry name" value="Dynein_light_1/2_CS"/>
</dbReference>
<keyword evidence="6 8" id="KW-0505">Motor protein</keyword>
<dbReference type="PANTHER" id="PTHR11886:SF35">
    <property type="entry name" value="DYNEIN LIGHT CHAIN"/>
    <property type="match status" value="1"/>
</dbReference>
<proteinExistence type="inferred from homology"/>